<dbReference type="AlphaFoldDB" id="A0AAP0ECG5"/>
<feature type="region of interest" description="Disordered" evidence="1">
    <location>
        <begin position="1"/>
        <end position="21"/>
    </location>
</feature>
<gene>
    <name evidence="2" type="ORF">Sjap_023888</name>
</gene>
<proteinExistence type="predicted"/>
<evidence type="ECO:0000313" key="3">
    <source>
        <dbReference type="Proteomes" id="UP001417504"/>
    </source>
</evidence>
<feature type="compositionally biased region" description="Basic and acidic residues" evidence="1">
    <location>
        <begin position="1"/>
        <end position="18"/>
    </location>
</feature>
<protein>
    <submittedName>
        <fullName evidence="2">Uncharacterized protein</fullName>
    </submittedName>
</protein>
<dbReference type="Proteomes" id="UP001417504">
    <property type="component" value="Unassembled WGS sequence"/>
</dbReference>
<organism evidence="2 3">
    <name type="scientific">Stephania japonica</name>
    <dbReference type="NCBI Taxonomy" id="461633"/>
    <lineage>
        <taxon>Eukaryota</taxon>
        <taxon>Viridiplantae</taxon>
        <taxon>Streptophyta</taxon>
        <taxon>Embryophyta</taxon>
        <taxon>Tracheophyta</taxon>
        <taxon>Spermatophyta</taxon>
        <taxon>Magnoliopsida</taxon>
        <taxon>Ranunculales</taxon>
        <taxon>Menispermaceae</taxon>
        <taxon>Menispermoideae</taxon>
        <taxon>Cissampelideae</taxon>
        <taxon>Stephania</taxon>
    </lineage>
</organism>
<dbReference type="EMBL" id="JBBNAE010000010">
    <property type="protein sequence ID" value="KAK9090711.1"/>
    <property type="molecule type" value="Genomic_DNA"/>
</dbReference>
<sequence>MRRERVGFEEEKKRESVSGKKKRRFAGVGRVIGGIQQQDQEESRNSNWSRRFGGIGLGFGFRVIGVRYRDCRCVHQGLVDMDWLMSSPGIDLYTRRVHLQLVVVGLVDVFTRDCRCVHQGLVDMDWLMSSPGIDLYTRSEWTTLCVGDDVSKVIGAKVLVSGRRGVTRLGEKRRGDVLRAWHVTHGGISFAGAGKLRLLGPIAERHVAAGTQRSRATTCEDLGDSTSTYLEADRAAGERRRLWEMTWR</sequence>
<evidence type="ECO:0000256" key="1">
    <source>
        <dbReference type="SAM" id="MobiDB-lite"/>
    </source>
</evidence>
<reference evidence="2 3" key="1">
    <citation type="submission" date="2024-01" db="EMBL/GenBank/DDBJ databases">
        <title>Genome assemblies of Stephania.</title>
        <authorList>
            <person name="Yang L."/>
        </authorList>
    </citation>
    <scope>NUCLEOTIDE SEQUENCE [LARGE SCALE GENOMIC DNA]</scope>
    <source>
        <strain evidence="2">QJT</strain>
        <tissue evidence="2">Leaf</tissue>
    </source>
</reference>
<accession>A0AAP0ECG5</accession>
<comment type="caution">
    <text evidence="2">The sequence shown here is derived from an EMBL/GenBank/DDBJ whole genome shotgun (WGS) entry which is preliminary data.</text>
</comment>
<keyword evidence="3" id="KW-1185">Reference proteome</keyword>
<name>A0AAP0ECG5_9MAGN</name>
<evidence type="ECO:0000313" key="2">
    <source>
        <dbReference type="EMBL" id="KAK9090711.1"/>
    </source>
</evidence>